<dbReference type="EMBL" id="JBGMDY010000007">
    <property type="protein sequence ID" value="KAL2326993.1"/>
    <property type="molecule type" value="Genomic_DNA"/>
</dbReference>
<organism evidence="1 2">
    <name type="scientific">Flemingia macrophylla</name>
    <dbReference type="NCBI Taxonomy" id="520843"/>
    <lineage>
        <taxon>Eukaryota</taxon>
        <taxon>Viridiplantae</taxon>
        <taxon>Streptophyta</taxon>
        <taxon>Embryophyta</taxon>
        <taxon>Tracheophyta</taxon>
        <taxon>Spermatophyta</taxon>
        <taxon>Magnoliopsida</taxon>
        <taxon>eudicotyledons</taxon>
        <taxon>Gunneridae</taxon>
        <taxon>Pentapetalae</taxon>
        <taxon>rosids</taxon>
        <taxon>fabids</taxon>
        <taxon>Fabales</taxon>
        <taxon>Fabaceae</taxon>
        <taxon>Papilionoideae</taxon>
        <taxon>50 kb inversion clade</taxon>
        <taxon>NPAAA clade</taxon>
        <taxon>indigoferoid/millettioid clade</taxon>
        <taxon>Phaseoleae</taxon>
        <taxon>Flemingia</taxon>
    </lineage>
</organism>
<evidence type="ECO:0000313" key="2">
    <source>
        <dbReference type="Proteomes" id="UP001603857"/>
    </source>
</evidence>
<evidence type="ECO:0008006" key="3">
    <source>
        <dbReference type="Google" id="ProtNLM"/>
    </source>
</evidence>
<dbReference type="Proteomes" id="UP001603857">
    <property type="component" value="Unassembled WGS sequence"/>
</dbReference>
<gene>
    <name evidence="1" type="ORF">Fmac_020420</name>
</gene>
<dbReference type="AlphaFoldDB" id="A0ABD1LU15"/>
<dbReference type="Gene3D" id="1.10.3210.10">
    <property type="entry name" value="Hypothetical protein af1432"/>
    <property type="match status" value="1"/>
</dbReference>
<comment type="caution">
    <text evidence="1">The sequence shown here is derived from an EMBL/GenBank/DDBJ whole genome shotgun (WGS) entry which is preliminary data.</text>
</comment>
<sequence length="88" mass="9631">MIELLQHLTPDKANACDKKFVGSNQASLYNIRYIFIGETFSKFSSAVDTIVVGILHDVVDDTCQSLQDIEAEFGDGVVKLVVTPRAPS</sequence>
<accession>A0ABD1LU15</accession>
<proteinExistence type="predicted"/>
<dbReference type="Pfam" id="PF13328">
    <property type="entry name" value="HD_4"/>
    <property type="match status" value="1"/>
</dbReference>
<name>A0ABD1LU15_9FABA</name>
<evidence type="ECO:0000313" key="1">
    <source>
        <dbReference type="EMBL" id="KAL2326993.1"/>
    </source>
</evidence>
<dbReference type="SUPFAM" id="SSF109604">
    <property type="entry name" value="HD-domain/PDEase-like"/>
    <property type="match status" value="1"/>
</dbReference>
<keyword evidence="2" id="KW-1185">Reference proteome</keyword>
<reference evidence="1 2" key="1">
    <citation type="submission" date="2024-08" db="EMBL/GenBank/DDBJ databases">
        <title>Insights into the chromosomal genome structure of Flemingia macrophylla.</title>
        <authorList>
            <person name="Ding Y."/>
            <person name="Zhao Y."/>
            <person name="Bi W."/>
            <person name="Wu M."/>
            <person name="Zhao G."/>
            <person name="Gong Y."/>
            <person name="Li W."/>
            <person name="Zhang P."/>
        </authorList>
    </citation>
    <scope>NUCLEOTIDE SEQUENCE [LARGE SCALE GENOMIC DNA]</scope>
    <source>
        <strain evidence="1">DYQJB</strain>
        <tissue evidence="1">Leaf</tissue>
    </source>
</reference>
<protein>
    <recommendedName>
        <fullName evidence="3">HD domain-containing protein</fullName>
    </recommendedName>
</protein>